<dbReference type="Pfam" id="PF06763">
    <property type="entry name" value="Minor_tail_Z"/>
    <property type="match status" value="1"/>
</dbReference>
<name>A0A4R2P422_RHOSA</name>
<dbReference type="EMBL" id="SLXO01000019">
    <property type="protein sequence ID" value="TCP29540.1"/>
    <property type="molecule type" value="Genomic_DNA"/>
</dbReference>
<proteinExistence type="predicted"/>
<organism evidence="1 2">
    <name type="scientific">Rhodothalassium salexigens DSM 2132</name>
    <dbReference type="NCBI Taxonomy" id="1188247"/>
    <lineage>
        <taxon>Bacteria</taxon>
        <taxon>Pseudomonadati</taxon>
        <taxon>Pseudomonadota</taxon>
        <taxon>Alphaproteobacteria</taxon>
        <taxon>Rhodothalassiales</taxon>
        <taxon>Rhodothalassiaceae</taxon>
        <taxon>Rhodothalassium</taxon>
    </lineage>
</organism>
<reference evidence="1 2" key="1">
    <citation type="submission" date="2019-03" db="EMBL/GenBank/DDBJ databases">
        <title>Genomic Encyclopedia of Type Strains, Phase IV (KMG-IV): sequencing the most valuable type-strain genomes for metagenomic binning, comparative biology and taxonomic classification.</title>
        <authorList>
            <person name="Goeker M."/>
        </authorList>
    </citation>
    <scope>NUCLEOTIDE SEQUENCE [LARGE SCALE GENOMIC DNA]</scope>
    <source>
        <strain evidence="1 2">DSM 2132</strain>
    </source>
</reference>
<evidence type="ECO:0000313" key="2">
    <source>
        <dbReference type="Proteomes" id="UP000295399"/>
    </source>
</evidence>
<sequence>MARRFAPDLRVEHHLDDAVAFLDRLGSKRWQRAVLTAINRAGASTRSQAASTVSKAMGTKVRRVRQDLRLVQARHIDEPARVRAVGKSLGLMQFAARQTRTGVTARAYGVSRRYRGAFIAQRHGTDHVFIRIGKERHPLHRLYGPSVPETLADPAIHARLVEHGVERLAAELARQMDRALYRKHGRR</sequence>
<dbReference type="InParanoid" id="A0A4R2P422"/>
<dbReference type="RefSeq" id="WP_132709596.1">
    <property type="nucleotide sequence ID" value="NZ_JACIGF010000019.1"/>
</dbReference>
<dbReference type="InterPro" id="IPR010633">
    <property type="entry name" value="Phage_lambda_GpZ"/>
</dbReference>
<evidence type="ECO:0000313" key="1">
    <source>
        <dbReference type="EMBL" id="TCP29540.1"/>
    </source>
</evidence>
<dbReference type="AlphaFoldDB" id="A0A4R2P422"/>
<protein>
    <submittedName>
        <fullName evidence="1">Minor tail protein Z (GPZ)</fullName>
    </submittedName>
</protein>
<dbReference type="Proteomes" id="UP000295399">
    <property type="component" value="Unassembled WGS sequence"/>
</dbReference>
<comment type="caution">
    <text evidence="1">The sequence shown here is derived from an EMBL/GenBank/DDBJ whole genome shotgun (WGS) entry which is preliminary data.</text>
</comment>
<dbReference type="OrthoDB" id="7840472at2"/>
<keyword evidence="2" id="KW-1185">Reference proteome</keyword>
<accession>A0A4R2P422</accession>
<gene>
    <name evidence="1" type="ORF">EV659_1191</name>
</gene>